<dbReference type="SUPFAM" id="SSF50998">
    <property type="entry name" value="Quinoprotein alcohol dehydrogenase-like"/>
    <property type="match status" value="1"/>
</dbReference>
<evidence type="ECO:0000256" key="1">
    <source>
        <dbReference type="ARBA" id="ARBA00022574"/>
    </source>
</evidence>
<dbReference type="InterPro" id="IPR011047">
    <property type="entry name" value="Quinoprotein_ADH-like_sf"/>
</dbReference>
<organism evidence="4 5">
    <name type="scientific">Gymnopus androsaceus JB14</name>
    <dbReference type="NCBI Taxonomy" id="1447944"/>
    <lineage>
        <taxon>Eukaryota</taxon>
        <taxon>Fungi</taxon>
        <taxon>Dikarya</taxon>
        <taxon>Basidiomycota</taxon>
        <taxon>Agaricomycotina</taxon>
        <taxon>Agaricomycetes</taxon>
        <taxon>Agaricomycetidae</taxon>
        <taxon>Agaricales</taxon>
        <taxon>Marasmiineae</taxon>
        <taxon>Omphalotaceae</taxon>
        <taxon>Gymnopus</taxon>
    </lineage>
</organism>
<dbReference type="InterPro" id="IPR001680">
    <property type="entry name" value="WD40_rpt"/>
</dbReference>
<keyword evidence="2" id="KW-0677">Repeat</keyword>
<dbReference type="Pfam" id="PF00400">
    <property type="entry name" value="WD40"/>
    <property type="match status" value="5"/>
</dbReference>
<dbReference type="EMBL" id="ML770668">
    <property type="protein sequence ID" value="KAE9383162.1"/>
    <property type="molecule type" value="Genomic_DNA"/>
</dbReference>
<dbReference type="InterPro" id="IPR019775">
    <property type="entry name" value="WD40_repeat_CS"/>
</dbReference>
<feature type="repeat" description="WD" evidence="3">
    <location>
        <begin position="421"/>
        <end position="462"/>
    </location>
</feature>
<dbReference type="OrthoDB" id="3027122at2759"/>
<dbReference type="CDD" id="cd00200">
    <property type="entry name" value="WD40"/>
    <property type="match status" value="1"/>
</dbReference>
<evidence type="ECO:0000256" key="2">
    <source>
        <dbReference type="ARBA" id="ARBA00022737"/>
    </source>
</evidence>
<evidence type="ECO:0000313" key="4">
    <source>
        <dbReference type="EMBL" id="KAE9383162.1"/>
    </source>
</evidence>
<dbReference type="InterPro" id="IPR015943">
    <property type="entry name" value="WD40/YVTN_repeat-like_dom_sf"/>
</dbReference>
<sequence>MQTEIVQKDIELYLRGSLRNQHLSANDTVLLSEQAGKLFIYAFTQVQYLKKAPGTVALKSRLSDLLENRFIAESIDSLYNLLLKKAIVGMQANEKDDARYLINFIVSLSDPLSQHALSELWKPCDVDRFRSVLNIPESEETPIHIFHASFPDYILDRKRCHVDFYCNPEEIHQILTLACIKCMNKNLKHNILNMQIDDDVTCFSKAQISPSLQYSCKHWIFHLTKCKGLSMEVFMELEKFSKQYIFFWMEILCILQSIENAILGLKAVSSWIKVSVYESRRFLQLIVGLIQTFPLQLYSVLAWLPKLSVLREIKISECNDPRVLSGLQDTWDICEVIRFSERILCVGFSPDGNKVVSTGSFDKSISILNVATGQQIQKLEGHSDYVQSAVFSPDGKKVVSGSSDKTVLIWNVATGQQIQKFAGHYASVYSVAFSPDGKQVVSASNDKTVIIWHAATGQQIHRLIGHSDYIRSVAFSPDGEKVVSSSNDATVRIWNATTGQLIHILEGHSGPVYSIAFSPDGT</sequence>
<accession>A0A6A4GCA9</accession>
<feature type="non-terminal residue" evidence="4">
    <location>
        <position position="522"/>
    </location>
</feature>
<feature type="repeat" description="WD" evidence="3">
    <location>
        <begin position="505"/>
        <end position="522"/>
    </location>
</feature>
<proteinExistence type="predicted"/>
<feature type="repeat" description="WD" evidence="3">
    <location>
        <begin position="379"/>
        <end position="420"/>
    </location>
</feature>
<name>A0A6A4GCA9_9AGAR</name>
<dbReference type="InterPro" id="IPR020472">
    <property type="entry name" value="WD40_PAC1"/>
</dbReference>
<reference evidence="4" key="1">
    <citation type="journal article" date="2019" name="Environ. Microbiol.">
        <title>Fungal ecological strategies reflected in gene transcription - a case study of two litter decomposers.</title>
        <authorList>
            <person name="Barbi F."/>
            <person name="Kohler A."/>
            <person name="Barry K."/>
            <person name="Baskaran P."/>
            <person name="Daum C."/>
            <person name="Fauchery L."/>
            <person name="Ihrmark K."/>
            <person name="Kuo A."/>
            <person name="LaButti K."/>
            <person name="Lipzen A."/>
            <person name="Morin E."/>
            <person name="Grigoriev I.V."/>
            <person name="Henrissat B."/>
            <person name="Lindahl B."/>
            <person name="Martin F."/>
        </authorList>
    </citation>
    <scope>NUCLEOTIDE SEQUENCE</scope>
    <source>
        <strain evidence="4">JB14</strain>
    </source>
</reference>
<dbReference type="Proteomes" id="UP000799118">
    <property type="component" value="Unassembled WGS sequence"/>
</dbReference>
<dbReference type="SMART" id="SM00320">
    <property type="entry name" value="WD40"/>
    <property type="match status" value="5"/>
</dbReference>
<keyword evidence="5" id="KW-1185">Reference proteome</keyword>
<evidence type="ECO:0000313" key="5">
    <source>
        <dbReference type="Proteomes" id="UP000799118"/>
    </source>
</evidence>
<dbReference type="Gene3D" id="2.130.10.10">
    <property type="entry name" value="YVTN repeat-like/Quinoprotein amine dehydrogenase"/>
    <property type="match status" value="2"/>
</dbReference>
<protein>
    <submittedName>
        <fullName evidence="4">Ectomycorrhiza-induced ankyrin-domain/NACHT-domain-containing protein</fullName>
    </submittedName>
</protein>
<feature type="repeat" description="WD" evidence="3">
    <location>
        <begin position="463"/>
        <end position="504"/>
    </location>
</feature>
<evidence type="ECO:0000256" key="3">
    <source>
        <dbReference type="PROSITE-ProRule" id="PRU00221"/>
    </source>
</evidence>
<dbReference type="PROSITE" id="PS50082">
    <property type="entry name" value="WD_REPEATS_2"/>
    <property type="match status" value="4"/>
</dbReference>
<dbReference type="PROSITE" id="PS00678">
    <property type="entry name" value="WD_REPEATS_1"/>
    <property type="match status" value="2"/>
</dbReference>
<dbReference type="PROSITE" id="PS50294">
    <property type="entry name" value="WD_REPEATS_REGION"/>
    <property type="match status" value="4"/>
</dbReference>
<dbReference type="PRINTS" id="PR00320">
    <property type="entry name" value="GPROTEINBRPT"/>
</dbReference>
<dbReference type="PANTHER" id="PTHR19848">
    <property type="entry name" value="WD40 REPEAT PROTEIN"/>
    <property type="match status" value="1"/>
</dbReference>
<keyword evidence="1 3" id="KW-0853">WD repeat</keyword>
<dbReference type="AlphaFoldDB" id="A0A6A4GCA9"/>
<dbReference type="PANTHER" id="PTHR19848:SF8">
    <property type="entry name" value="F-BOX AND WD REPEAT DOMAIN CONTAINING 7"/>
    <property type="match status" value="1"/>
</dbReference>
<gene>
    <name evidence="4" type="ORF">BT96DRAFT_844473</name>
</gene>